<evidence type="ECO:0000313" key="5">
    <source>
        <dbReference type="EMBL" id="KZT25344.1"/>
    </source>
</evidence>
<dbReference type="InterPro" id="IPR019775">
    <property type="entry name" value="WD40_repeat_CS"/>
</dbReference>
<dbReference type="InParanoid" id="A0A165SLI5"/>
<dbReference type="InterPro" id="IPR036322">
    <property type="entry name" value="WD40_repeat_dom_sf"/>
</dbReference>
<dbReference type="InterPro" id="IPR051959">
    <property type="entry name" value="PAK1-Kinase_Regulator"/>
</dbReference>
<evidence type="ECO:0000256" key="1">
    <source>
        <dbReference type="ARBA" id="ARBA00022574"/>
    </source>
</evidence>
<dbReference type="PANTHER" id="PTHR44675:SF1">
    <property type="entry name" value="P21-ACTIVATED PROTEIN KINASE-INTERACTING PROTEIN 1"/>
    <property type="match status" value="1"/>
</dbReference>
<dbReference type="EMBL" id="KV425572">
    <property type="protein sequence ID" value="KZT25344.1"/>
    <property type="molecule type" value="Genomic_DNA"/>
</dbReference>
<evidence type="ECO:0000256" key="2">
    <source>
        <dbReference type="ARBA" id="ARBA00022737"/>
    </source>
</evidence>
<feature type="repeat" description="WD" evidence="3">
    <location>
        <begin position="202"/>
        <end position="243"/>
    </location>
</feature>
<gene>
    <name evidence="5" type="ORF">NEOLEDRAFT_1241811</name>
</gene>
<accession>A0A165SLI5</accession>
<protein>
    <submittedName>
        <fullName evidence="5">WD40 repeat-like protein</fullName>
    </submittedName>
</protein>
<proteinExistence type="predicted"/>
<name>A0A165SLI5_9AGAM</name>
<dbReference type="PROSITE" id="PS50294">
    <property type="entry name" value="WD_REPEATS_REGION"/>
    <property type="match status" value="2"/>
</dbReference>
<dbReference type="STRING" id="1314782.A0A165SLI5"/>
<sequence length="465" mass="50419">MSSKIKAIVAQDVVRPVKKQRVSLKGSAGTKRGGTPGSVPKAELSKSKASTKGKQKETTSLKKSKKATKPAETVLTLPSSFKVVAGTYEKLLYGLEGSTSFDESKGGLEYHLQPIFAFPAHVSCVKAVSISPDGGKWLATGSADEIIKVWDLRRRKEIGGLMHHEGSITQLTFPSRSHLMSASEDGILSLFHTRDWAVLRTLKGHKGHVNSFAVHPSGKVGLSVGKDRTLRMWDLMRGKGSASVKLGKEGEVVRWSSDGGMFVVQAQKTIDVYTTDMSLLCSITHSSRVHDVKFCKCTVQDNESEFLLVAAEDKKVSVYEMASVSNNKRIPAVVAEMTGHSNRVKAVDILRISLPPLSQRKSTTVASTISSDGKVLVYDLESSLSQASLNKDNVTVILAVAEYDTKGSRLTCMALGEGEAKSTLGTGKRARDDDDQDEEEWAPQDLEVEIEEEGKEYSASDAEEA</sequence>
<feature type="repeat" description="WD" evidence="3">
    <location>
        <begin position="118"/>
        <end position="160"/>
    </location>
</feature>
<dbReference type="OrthoDB" id="308449at2759"/>
<dbReference type="PROSITE" id="PS00678">
    <property type="entry name" value="WD_REPEATS_1"/>
    <property type="match status" value="1"/>
</dbReference>
<dbReference type="Proteomes" id="UP000076761">
    <property type="component" value="Unassembled WGS sequence"/>
</dbReference>
<dbReference type="SUPFAM" id="SSF50978">
    <property type="entry name" value="WD40 repeat-like"/>
    <property type="match status" value="1"/>
</dbReference>
<feature type="region of interest" description="Disordered" evidence="4">
    <location>
        <begin position="421"/>
        <end position="465"/>
    </location>
</feature>
<keyword evidence="2" id="KW-0677">Repeat</keyword>
<evidence type="ECO:0000313" key="6">
    <source>
        <dbReference type="Proteomes" id="UP000076761"/>
    </source>
</evidence>
<feature type="compositionally biased region" description="Acidic residues" evidence="4">
    <location>
        <begin position="433"/>
        <end position="454"/>
    </location>
</feature>
<evidence type="ECO:0000256" key="4">
    <source>
        <dbReference type="SAM" id="MobiDB-lite"/>
    </source>
</evidence>
<evidence type="ECO:0000256" key="3">
    <source>
        <dbReference type="PROSITE-ProRule" id="PRU00221"/>
    </source>
</evidence>
<reference evidence="5 6" key="1">
    <citation type="journal article" date="2016" name="Mol. Biol. Evol.">
        <title>Comparative Genomics of Early-Diverging Mushroom-Forming Fungi Provides Insights into the Origins of Lignocellulose Decay Capabilities.</title>
        <authorList>
            <person name="Nagy L.G."/>
            <person name="Riley R."/>
            <person name="Tritt A."/>
            <person name="Adam C."/>
            <person name="Daum C."/>
            <person name="Floudas D."/>
            <person name="Sun H."/>
            <person name="Yadav J.S."/>
            <person name="Pangilinan J."/>
            <person name="Larsson K.H."/>
            <person name="Matsuura K."/>
            <person name="Barry K."/>
            <person name="Labutti K."/>
            <person name="Kuo R."/>
            <person name="Ohm R.A."/>
            <person name="Bhattacharya S.S."/>
            <person name="Shirouzu T."/>
            <person name="Yoshinaga Y."/>
            <person name="Martin F.M."/>
            <person name="Grigoriev I.V."/>
            <person name="Hibbett D.S."/>
        </authorList>
    </citation>
    <scope>NUCLEOTIDE SEQUENCE [LARGE SCALE GENOMIC DNA]</scope>
    <source>
        <strain evidence="5 6">HHB14362 ss-1</strain>
    </source>
</reference>
<dbReference type="SMART" id="SM00320">
    <property type="entry name" value="WD40"/>
    <property type="match status" value="5"/>
</dbReference>
<keyword evidence="6" id="KW-1185">Reference proteome</keyword>
<organism evidence="5 6">
    <name type="scientific">Neolentinus lepideus HHB14362 ss-1</name>
    <dbReference type="NCBI Taxonomy" id="1314782"/>
    <lineage>
        <taxon>Eukaryota</taxon>
        <taxon>Fungi</taxon>
        <taxon>Dikarya</taxon>
        <taxon>Basidiomycota</taxon>
        <taxon>Agaricomycotina</taxon>
        <taxon>Agaricomycetes</taxon>
        <taxon>Gloeophyllales</taxon>
        <taxon>Gloeophyllaceae</taxon>
        <taxon>Neolentinus</taxon>
    </lineage>
</organism>
<feature type="region of interest" description="Disordered" evidence="4">
    <location>
        <begin position="20"/>
        <end position="69"/>
    </location>
</feature>
<dbReference type="PROSITE" id="PS50082">
    <property type="entry name" value="WD_REPEATS_2"/>
    <property type="match status" value="2"/>
</dbReference>
<dbReference type="AlphaFoldDB" id="A0A165SLI5"/>
<keyword evidence="1 3" id="KW-0853">WD repeat</keyword>
<dbReference type="InterPro" id="IPR001680">
    <property type="entry name" value="WD40_rpt"/>
</dbReference>
<dbReference type="Gene3D" id="2.130.10.10">
    <property type="entry name" value="YVTN repeat-like/Quinoprotein amine dehydrogenase"/>
    <property type="match status" value="2"/>
</dbReference>
<dbReference type="Pfam" id="PF00400">
    <property type="entry name" value="WD40"/>
    <property type="match status" value="3"/>
</dbReference>
<dbReference type="PANTHER" id="PTHR44675">
    <property type="entry name" value="PAK1 INTERACTING PROTEIN 1"/>
    <property type="match status" value="1"/>
</dbReference>
<dbReference type="FunCoup" id="A0A165SLI5">
    <property type="interactions" value="417"/>
</dbReference>
<dbReference type="InterPro" id="IPR015943">
    <property type="entry name" value="WD40/YVTN_repeat-like_dom_sf"/>
</dbReference>